<evidence type="ECO:0000313" key="1">
    <source>
        <dbReference type="EMBL" id="KAF6115519.1"/>
    </source>
</evidence>
<reference evidence="1 2" key="1">
    <citation type="journal article" date="2020" name="Nature">
        <title>Six reference-quality genomes reveal evolution of bat adaptations.</title>
        <authorList>
            <person name="Jebb D."/>
            <person name="Huang Z."/>
            <person name="Pippel M."/>
            <person name="Hughes G.M."/>
            <person name="Lavrichenko K."/>
            <person name="Devanna P."/>
            <person name="Winkler S."/>
            <person name="Jermiin L.S."/>
            <person name="Skirmuntt E.C."/>
            <person name="Katzourakis A."/>
            <person name="Burkitt-Gray L."/>
            <person name="Ray D.A."/>
            <person name="Sullivan K.A.M."/>
            <person name="Roscito J.G."/>
            <person name="Kirilenko B.M."/>
            <person name="Davalos L.M."/>
            <person name="Corthals A.P."/>
            <person name="Power M.L."/>
            <person name="Jones G."/>
            <person name="Ransome R.D."/>
            <person name="Dechmann D.K.N."/>
            <person name="Locatelli A.G."/>
            <person name="Puechmaille S.J."/>
            <person name="Fedrigo O."/>
            <person name="Jarvis E.D."/>
            <person name="Hiller M."/>
            <person name="Vernes S.C."/>
            <person name="Myers E.W."/>
            <person name="Teeling E.C."/>
        </authorList>
    </citation>
    <scope>NUCLEOTIDE SEQUENCE [LARGE SCALE GENOMIC DNA]</scope>
    <source>
        <strain evidence="1">Bat1K_MPI-CBG_1</strain>
    </source>
</reference>
<protein>
    <submittedName>
        <fullName evidence="1">Phosphoinositide kinase, FYVE-type zinc finger containing</fullName>
    </submittedName>
</protein>
<comment type="caution">
    <text evidence="1">The sequence shown here is derived from an EMBL/GenBank/DDBJ whole genome shotgun (WGS) entry which is preliminary data.</text>
</comment>
<evidence type="ECO:0000313" key="2">
    <source>
        <dbReference type="Proteomes" id="UP000664940"/>
    </source>
</evidence>
<dbReference type="AlphaFoldDB" id="A0A834EFW5"/>
<organism evidence="1 2">
    <name type="scientific">Phyllostomus discolor</name>
    <name type="common">pale spear-nosed bat</name>
    <dbReference type="NCBI Taxonomy" id="89673"/>
    <lineage>
        <taxon>Eukaryota</taxon>
        <taxon>Metazoa</taxon>
        <taxon>Chordata</taxon>
        <taxon>Craniata</taxon>
        <taxon>Vertebrata</taxon>
        <taxon>Euteleostomi</taxon>
        <taxon>Mammalia</taxon>
        <taxon>Eutheria</taxon>
        <taxon>Laurasiatheria</taxon>
        <taxon>Chiroptera</taxon>
        <taxon>Yangochiroptera</taxon>
        <taxon>Phyllostomidae</taxon>
        <taxon>Phyllostominae</taxon>
        <taxon>Phyllostomus</taxon>
    </lineage>
</organism>
<dbReference type="Proteomes" id="UP000664940">
    <property type="component" value="Unassembled WGS sequence"/>
</dbReference>
<gene>
    <name evidence="1" type="ORF">HJG60_014990</name>
</gene>
<dbReference type="GO" id="GO:0016301">
    <property type="term" value="F:kinase activity"/>
    <property type="evidence" value="ECO:0007669"/>
    <property type="project" value="UniProtKB-KW"/>
</dbReference>
<accession>A0A834EFW5</accession>
<keyword evidence="1" id="KW-0808">Transferase</keyword>
<dbReference type="EMBL" id="JABVXQ010000004">
    <property type="protein sequence ID" value="KAF6115519.1"/>
    <property type="molecule type" value="Genomic_DNA"/>
</dbReference>
<sequence length="75" mass="8195">MSPGPCRLQNTLNSGFMGTSTRVEPMLSPAVTPSTMTTTSISPITRWWHLSVILPLGSLKCVFHSPRCSSNVRPH</sequence>
<name>A0A834EFW5_9CHIR</name>
<proteinExistence type="predicted"/>
<keyword evidence="1" id="KW-0418">Kinase</keyword>